<evidence type="ECO:0000313" key="2">
    <source>
        <dbReference type="EMBL" id="MFC5023040.1"/>
    </source>
</evidence>
<sequence>MAARKTTSRKPAKTQSCPDCQDGQVLESFKVGARRKRVSNDRQEALCLTCWGTGTVAES</sequence>
<protein>
    <submittedName>
        <fullName evidence="2">Uncharacterized protein</fullName>
    </submittedName>
</protein>
<gene>
    <name evidence="2" type="ORF">ACFPM3_12945</name>
</gene>
<reference evidence="3" key="1">
    <citation type="journal article" date="2019" name="Int. J. Syst. Evol. Microbiol.">
        <title>The Global Catalogue of Microorganisms (GCM) 10K type strain sequencing project: providing services to taxonomists for standard genome sequencing and annotation.</title>
        <authorList>
            <consortium name="The Broad Institute Genomics Platform"/>
            <consortium name="The Broad Institute Genome Sequencing Center for Infectious Disease"/>
            <person name="Wu L."/>
            <person name="Ma J."/>
        </authorList>
    </citation>
    <scope>NUCLEOTIDE SEQUENCE [LARGE SCALE GENOMIC DNA]</scope>
    <source>
        <strain evidence="3">CGMCC 4.1648</strain>
    </source>
</reference>
<name>A0ABV9XC69_9ACTN</name>
<feature type="compositionally biased region" description="Basic residues" evidence="1">
    <location>
        <begin position="1"/>
        <end position="12"/>
    </location>
</feature>
<evidence type="ECO:0000313" key="3">
    <source>
        <dbReference type="Proteomes" id="UP001595829"/>
    </source>
</evidence>
<dbReference type="EMBL" id="JBHSJD010000007">
    <property type="protein sequence ID" value="MFC5023040.1"/>
    <property type="molecule type" value="Genomic_DNA"/>
</dbReference>
<feature type="region of interest" description="Disordered" evidence="1">
    <location>
        <begin position="1"/>
        <end position="20"/>
    </location>
</feature>
<accession>A0ABV9XC69</accession>
<proteinExistence type="predicted"/>
<dbReference type="RefSeq" id="WP_345690300.1">
    <property type="nucleotide sequence ID" value="NZ_BAABIT010000001.1"/>
</dbReference>
<dbReference type="Proteomes" id="UP001595829">
    <property type="component" value="Unassembled WGS sequence"/>
</dbReference>
<evidence type="ECO:0000256" key="1">
    <source>
        <dbReference type="SAM" id="MobiDB-lite"/>
    </source>
</evidence>
<comment type="caution">
    <text evidence="2">The sequence shown here is derived from an EMBL/GenBank/DDBJ whole genome shotgun (WGS) entry which is preliminary data.</text>
</comment>
<organism evidence="2 3">
    <name type="scientific">Streptomyces coeruleoprunus</name>
    <dbReference type="NCBI Taxonomy" id="285563"/>
    <lineage>
        <taxon>Bacteria</taxon>
        <taxon>Bacillati</taxon>
        <taxon>Actinomycetota</taxon>
        <taxon>Actinomycetes</taxon>
        <taxon>Kitasatosporales</taxon>
        <taxon>Streptomycetaceae</taxon>
        <taxon>Streptomyces</taxon>
    </lineage>
</organism>
<keyword evidence="3" id="KW-1185">Reference proteome</keyword>